<proteinExistence type="predicted"/>
<dbReference type="EMBL" id="JAFLEQ010000005">
    <property type="protein sequence ID" value="MBN9643626.1"/>
    <property type="molecule type" value="Genomic_DNA"/>
</dbReference>
<organism evidence="1 2">
    <name type="scientific">Corynebacterium mendelii</name>
    <dbReference type="NCBI Taxonomy" id="2765362"/>
    <lineage>
        <taxon>Bacteria</taxon>
        <taxon>Bacillati</taxon>
        <taxon>Actinomycetota</taxon>
        <taxon>Actinomycetes</taxon>
        <taxon>Mycobacteriales</taxon>
        <taxon>Corynebacteriaceae</taxon>
        <taxon>Corynebacterium</taxon>
    </lineage>
</organism>
<dbReference type="Proteomes" id="UP000664332">
    <property type="component" value="Unassembled WGS sequence"/>
</dbReference>
<evidence type="ECO:0000313" key="2">
    <source>
        <dbReference type="Proteomes" id="UP000664332"/>
    </source>
</evidence>
<dbReference type="AlphaFoldDB" id="A0A939IUW5"/>
<gene>
    <name evidence="1" type="ORF">JZY06_03135</name>
</gene>
<name>A0A939IUW5_9CORY</name>
<dbReference type="RefSeq" id="WP_207118368.1">
    <property type="nucleotide sequence ID" value="NZ_JAFLEQ010000005.1"/>
</dbReference>
<protein>
    <submittedName>
        <fullName evidence="1">Uncharacterized protein</fullName>
    </submittedName>
</protein>
<sequence length="118" mass="13203">MSEQRIADALAVLAFGPDDWRGRGIGDRAKAPNLSRRTLGDIEFTHVDRRWAIGDAVRTHVIDVINRPTVPQWIRDTAAKIVSDQRNNPTIHPGWGWAWESDGTVGRIGRSYNGADLF</sequence>
<accession>A0A939IUW5</accession>
<evidence type="ECO:0000313" key="1">
    <source>
        <dbReference type="EMBL" id="MBN9643626.1"/>
    </source>
</evidence>
<reference evidence="1" key="1">
    <citation type="submission" date="2021-03" db="EMBL/GenBank/DDBJ databases">
        <authorList>
            <person name="Sun Q."/>
        </authorList>
    </citation>
    <scope>NUCLEOTIDE SEQUENCE</scope>
    <source>
        <strain evidence="1">CCM 8862</strain>
    </source>
</reference>
<keyword evidence="2" id="KW-1185">Reference proteome</keyword>
<comment type="caution">
    <text evidence="1">The sequence shown here is derived from an EMBL/GenBank/DDBJ whole genome shotgun (WGS) entry which is preliminary data.</text>
</comment>